<keyword evidence="1" id="KW-0812">Transmembrane</keyword>
<feature type="transmembrane region" description="Helical" evidence="1">
    <location>
        <begin position="250"/>
        <end position="274"/>
    </location>
</feature>
<keyword evidence="1" id="KW-1133">Transmembrane helix</keyword>
<keyword evidence="1" id="KW-0472">Membrane</keyword>
<feature type="transmembrane region" description="Helical" evidence="1">
    <location>
        <begin position="176"/>
        <end position="195"/>
    </location>
</feature>
<reference evidence="2" key="2">
    <citation type="submission" date="2020-09" db="EMBL/GenBank/DDBJ databases">
        <authorList>
            <person name="Sun Q."/>
            <person name="Ohkuma M."/>
        </authorList>
    </citation>
    <scope>NUCLEOTIDE SEQUENCE</scope>
    <source>
        <strain evidence="2">JCM 17251</strain>
    </source>
</reference>
<reference evidence="2" key="1">
    <citation type="journal article" date="2014" name="Int. J. Syst. Evol. Microbiol.">
        <title>Complete genome sequence of Corynebacterium casei LMG S-19264T (=DSM 44701T), isolated from a smear-ripened cheese.</title>
        <authorList>
            <consortium name="US DOE Joint Genome Institute (JGI-PGF)"/>
            <person name="Walter F."/>
            <person name="Albersmeier A."/>
            <person name="Kalinowski J."/>
            <person name="Ruckert C."/>
        </authorList>
    </citation>
    <scope>NUCLEOTIDE SEQUENCE</scope>
    <source>
        <strain evidence="2">JCM 17251</strain>
    </source>
</reference>
<dbReference type="Proteomes" id="UP000624041">
    <property type="component" value="Unassembled WGS sequence"/>
</dbReference>
<feature type="transmembrane region" description="Helical" evidence="1">
    <location>
        <begin position="34"/>
        <end position="56"/>
    </location>
</feature>
<feature type="transmembrane region" description="Helical" evidence="1">
    <location>
        <begin position="110"/>
        <end position="127"/>
    </location>
</feature>
<feature type="transmembrane region" description="Helical" evidence="1">
    <location>
        <begin position="77"/>
        <end position="98"/>
    </location>
</feature>
<accession>A0A917XY28</accession>
<feature type="transmembrane region" description="Helical" evidence="1">
    <location>
        <begin position="204"/>
        <end position="222"/>
    </location>
</feature>
<evidence type="ECO:0000313" key="3">
    <source>
        <dbReference type="Proteomes" id="UP000624041"/>
    </source>
</evidence>
<dbReference type="RefSeq" id="WP_156855342.1">
    <property type="nucleotide sequence ID" value="NZ_BMOS01000011.1"/>
</dbReference>
<feature type="transmembrane region" description="Helical" evidence="1">
    <location>
        <begin position="139"/>
        <end position="156"/>
    </location>
</feature>
<sequence length="337" mass="37404">MVRAGMKNMFLITGAVMGAGYASGREIWQFFGAGSGLAILLFTGFFILCTITILNISYKLQSTNYVPVLHQLTGKKLAVVYDYLIFIYLFCVTVVMIAGSGATFESFGIPFWWGTVFIFAGLMIIFSKGIGELLNINQLLMPLLIIALFVILLVFIKGEEISFQSNWDSQDNWTAAFPFTALNILPLIAVLGAIGNRIKSKGEIYIASISSGLILGFITFIYNTSLTELAKQVELPAIPLYLIINNYGQVVIVVMMLMLWLAIYTTAAATLLGMITRVNKKYGFSLLKMATIMLVIMLPFSLISFTQLVAFIYPLYGILNLYILVKLLLYPIGKNNR</sequence>
<dbReference type="EMBL" id="BMOS01000011">
    <property type="protein sequence ID" value="GGN57673.1"/>
    <property type="molecule type" value="Genomic_DNA"/>
</dbReference>
<dbReference type="PANTHER" id="PTHR37814">
    <property type="entry name" value="CONSERVED MEMBRANE PROTEIN"/>
    <property type="match status" value="1"/>
</dbReference>
<organism evidence="2 3">
    <name type="scientific">Oceanobacillus indicireducens</name>
    <dbReference type="NCBI Taxonomy" id="1004261"/>
    <lineage>
        <taxon>Bacteria</taxon>
        <taxon>Bacillati</taxon>
        <taxon>Bacillota</taxon>
        <taxon>Bacilli</taxon>
        <taxon>Bacillales</taxon>
        <taxon>Bacillaceae</taxon>
        <taxon>Oceanobacillus</taxon>
    </lineage>
</organism>
<protein>
    <recommendedName>
        <fullName evidence="4">Membrane protein YkvI</fullName>
    </recommendedName>
</protein>
<dbReference type="InterPro" id="IPR038728">
    <property type="entry name" value="YkvI-like"/>
</dbReference>
<proteinExistence type="predicted"/>
<evidence type="ECO:0000256" key="1">
    <source>
        <dbReference type="SAM" id="Phobius"/>
    </source>
</evidence>
<name>A0A917XY28_9BACI</name>
<evidence type="ECO:0000313" key="2">
    <source>
        <dbReference type="EMBL" id="GGN57673.1"/>
    </source>
</evidence>
<feature type="transmembrane region" description="Helical" evidence="1">
    <location>
        <begin position="311"/>
        <end position="332"/>
    </location>
</feature>
<dbReference type="AlphaFoldDB" id="A0A917XY28"/>
<comment type="caution">
    <text evidence="2">The sequence shown here is derived from an EMBL/GenBank/DDBJ whole genome shotgun (WGS) entry which is preliminary data.</text>
</comment>
<keyword evidence="3" id="KW-1185">Reference proteome</keyword>
<feature type="transmembrane region" description="Helical" evidence="1">
    <location>
        <begin position="286"/>
        <end position="305"/>
    </location>
</feature>
<gene>
    <name evidence="2" type="primary">yyaD</name>
    <name evidence="2" type="ORF">GCM10007971_18880</name>
</gene>
<evidence type="ECO:0008006" key="4">
    <source>
        <dbReference type="Google" id="ProtNLM"/>
    </source>
</evidence>
<dbReference type="PANTHER" id="PTHR37814:SF1">
    <property type="entry name" value="MEMBRANE PROTEIN"/>
    <property type="match status" value="1"/>
</dbReference>